<proteinExistence type="predicted"/>
<evidence type="ECO:0000313" key="2">
    <source>
        <dbReference type="EMBL" id="MFE4105298.1"/>
    </source>
</evidence>
<comment type="caution">
    <text evidence="2">The sequence shown here is derived from an EMBL/GenBank/DDBJ whole genome shotgun (WGS) entry which is preliminary data.</text>
</comment>
<protein>
    <submittedName>
        <fullName evidence="2">DUF4168 domain-containing protein</fullName>
    </submittedName>
</protein>
<gene>
    <name evidence="2" type="ORF">ACFVKH_03345</name>
</gene>
<evidence type="ECO:0000313" key="3">
    <source>
        <dbReference type="Proteomes" id="UP001600165"/>
    </source>
</evidence>
<organism evidence="2 3">
    <name type="scientific">Almyronema epifaneia S1</name>
    <dbReference type="NCBI Taxonomy" id="2991925"/>
    <lineage>
        <taxon>Bacteria</taxon>
        <taxon>Bacillati</taxon>
        <taxon>Cyanobacteriota</taxon>
        <taxon>Cyanophyceae</taxon>
        <taxon>Nodosilineales</taxon>
        <taxon>Nodosilineaceae</taxon>
        <taxon>Almyronema</taxon>
        <taxon>Almyronema epifaneia</taxon>
    </lineage>
</organism>
<reference evidence="2 3" key="1">
    <citation type="submission" date="2024-10" db="EMBL/GenBank/DDBJ databases">
        <authorList>
            <person name="Ratan Roy A."/>
            <person name="Morales Sandoval P.H."/>
            <person name="De Los Santos Villalobos S."/>
            <person name="Chakraborty S."/>
            <person name="Mukherjee J."/>
        </authorList>
    </citation>
    <scope>NUCLEOTIDE SEQUENCE [LARGE SCALE GENOMIC DNA]</scope>
    <source>
        <strain evidence="2 3">S1</strain>
    </source>
</reference>
<sequence length="179" mass="19769">MSIQASNIYSFSFSQQILRSVSAFSSLLVTLSGLAGVQVNWRQTSSPLPGLHITSRVAQAQPRSETITAEEITGYARSVLQMDAPRTEAYTRVKNLLMAENLSASELDMSCPNANSLSNLPRRIRSQVREIIVRYCTQAAEIVVSNGLSVSRFNEITAAHQQTPALQEQIRQAMIDLQQ</sequence>
<dbReference type="Proteomes" id="UP001600165">
    <property type="component" value="Unassembled WGS sequence"/>
</dbReference>
<dbReference type="Pfam" id="PF13767">
    <property type="entry name" value="DUF4168"/>
    <property type="match status" value="1"/>
</dbReference>
<dbReference type="InterPro" id="IPR025433">
    <property type="entry name" value="DUF4168"/>
</dbReference>
<keyword evidence="3" id="KW-1185">Reference proteome</keyword>
<accession>A0ABW6IAX8</accession>
<dbReference type="RefSeq" id="WP_377961594.1">
    <property type="nucleotide sequence ID" value="NZ_JBHZOL010000021.1"/>
</dbReference>
<dbReference type="EMBL" id="JBHZOL010000021">
    <property type="protein sequence ID" value="MFE4105298.1"/>
    <property type="molecule type" value="Genomic_DNA"/>
</dbReference>
<evidence type="ECO:0000259" key="1">
    <source>
        <dbReference type="Pfam" id="PF13767"/>
    </source>
</evidence>
<name>A0ABW6IAX8_9CYAN</name>
<feature type="domain" description="DUF4168" evidence="1">
    <location>
        <begin position="69"/>
        <end position="170"/>
    </location>
</feature>